<dbReference type="InterPro" id="IPR011620">
    <property type="entry name" value="Sig_transdc_His_kinase_LytS_TM"/>
</dbReference>
<organism evidence="8 9">
    <name type="scientific">Paenibacillus hodogayensis</name>
    <dbReference type="NCBI Taxonomy" id="279208"/>
    <lineage>
        <taxon>Bacteria</taxon>
        <taxon>Bacillati</taxon>
        <taxon>Bacillota</taxon>
        <taxon>Bacilli</taxon>
        <taxon>Bacillales</taxon>
        <taxon>Paenibacillaceae</taxon>
        <taxon>Paenibacillus</taxon>
    </lineage>
</organism>
<dbReference type="RefSeq" id="WP_344912639.1">
    <property type="nucleotide sequence ID" value="NZ_BAAAYO010000010.1"/>
</dbReference>
<feature type="transmembrane region" description="Helical" evidence="6">
    <location>
        <begin position="35"/>
        <end position="55"/>
    </location>
</feature>
<keyword evidence="3 6" id="KW-0812">Transmembrane</keyword>
<evidence type="ECO:0000256" key="4">
    <source>
        <dbReference type="ARBA" id="ARBA00022989"/>
    </source>
</evidence>
<proteinExistence type="predicted"/>
<comment type="caution">
    <text evidence="8">The sequence shown here is derived from an EMBL/GenBank/DDBJ whole genome shotgun (WGS) entry which is preliminary data.</text>
</comment>
<sequence length="365" mass="40595">MNEYLIPVTTSCTLVTLSYIALKLRNRVAGGVNELIAVPLFTGLAAILMMMLPIADGSAAQDLRFIPILMAGLRLGLPVALLSVIPPAVYAVWQQSPHLVFDMLHGLLLPALISSFVHRQEYRSGFEPLRLVDGVSTTAMLLLSKSIAAYFLLGASIPFFMKTNVYLFTISLICMFALIAIHNAENRGWLIQRQLELEANQDRLTGLPNIRSFMGIAENMLRKRRISILMIDIDNFKNYNDTLGHLEGDNLLREAGRLLRTAIGEKDYVARYGGEEFIVLCDSVDLHLLAFLANRLCHTVASHPFAGREIQPGQAISVSIGITVARKPDDDLYRLIEEADQALYDSKRSGKNRFTVYEQTETAAL</sequence>
<dbReference type="PANTHER" id="PTHR45138">
    <property type="entry name" value="REGULATORY COMPONENTS OF SENSORY TRANSDUCTION SYSTEM"/>
    <property type="match status" value="1"/>
</dbReference>
<dbReference type="EMBL" id="JBHMAG010000007">
    <property type="protein sequence ID" value="MFB9751780.1"/>
    <property type="molecule type" value="Genomic_DNA"/>
</dbReference>
<dbReference type="SUPFAM" id="SSF55073">
    <property type="entry name" value="Nucleotide cyclase"/>
    <property type="match status" value="1"/>
</dbReference>
<dbReference type="PANTHER" id="PTHR45138:SF9">
    <property type="entry name" value="DIGUANYLATE CYCLASE DGCM-RELATED"/>
    <property type="match status" value="1"/>
</dbReference>
<dbReference type="CDD" id="cd01949">
    <property type="entry name" value="GGDEF"/>
    <property type="match status" value="1"/>
</dbReference>
<reference evidence="8 9" key="1">
    <citation type="submission" date="2024-09" db="EMBL/GenBank/DDBJ databases">
        <authorList>
            <person name="Sun Q."/>
            <person name="Mori K."/>
        </authorList>
    </citation>
    <scope>NUCLEOTIDE SEQUENCE [LARGE SCALE GENOMIC DNA]</scope>
    <source>
        <strain evidence="8 9">JCM 12520</strain>
    </source>
</reference>
<name>A0ABV5VU46_9BACL</name>
<dbReference type="InterPro" id="IPR029787">
    <property type="entry name" value="Nucleotide_cyclase"/>
</dbReference>
<keyword evidence="2" id="KW-1003">Cell membrane</keyword>
<keyword evidence="4 6" id="KW-1133">Transmembrane helix</keyword>
<evidence type="ECO:0000256" key="1">
    <source>
        <dbReference type="ARBA" id="ARBA00004651"/>
    </source>
</evidence>
<dbReference type="InterPro" id="IPR043128">
    <property type="entry name" value="Rev_trsase/Diguanyl_cyclase"/>
</dbReference>
<dbReference type="Proteomes" id="UP001589619">
    <property type="component" value="Unassembled WGS sequence"/>
</dbReference>
<dbReference type="SMART" id="SM00267">
    <property type="entry name" value="GGDEF"/>
    <property type="match status" value="1"/>
</dbReference>
<dbReference type="PROSITE" id="PS50887">
    <property type="entry name" value="GGDEF"/>
    <property type="match status" value="1"/>
</dbReference>
<feature type="transmembrane region" description="Helical" evidence="6">
    <location>
        <begin position="99"/>
        <end position="117"/>
    </location>
</feature>
<evidence type="ECO:0000259" key="7">
    <source>
        <dbReference type="PROSITE" id="PS50887"/>
    </source>
</evidence>
<protein>
    <submittedName>
        <fullName evidence="8">GGDEF domain-containing protein</fullName>
    </submittedName>
</protein>
<dbReference type="Gene3D" id="3.30.70.270">
    <property type="match status" value="1"/>
</dbReference>
<comment type="subcellular location">
    <subcellularLocation>
        <location evidence="1">Cell membrane</location>
        <topology evidence="1">Multi-pass membrane protein</topology>
    </subcellularLocation>
</comment>
<evidence type="ECO:0000313" key="9">
    <source>
        <dbReference type="Proteomes" id="UP001589619"/>
    </source>
</evidence>
<feature type="domain" description="GGDEF" evidence="7">
    <location>
        <begin position="224"/>
        <end position="359"/>
    </location>
</feature>
<dbReference type="NCBIfam" id="TIGR00254">
    <property type="entry name" value="GGDEF"/>
    <property type="match status" value="1"/>
</dbReference>
<keyword evidence="5 6" id="KW-0472">Membrane</keyword>
<keyword evidence="9" id="KW-1185">Reference proteome</keyword>
<evidence type="ECO:0000256" key="5">
    <source>
        <dbReference type="ARBA" id="ARBA00023136"/>
    </source>
</evidence>
<feature type="transmembrane region" description="Helical" evidence="6">
    <location>
        <begin position="129"/>
        <end position="153"/>
    </location>
</feature>
<feature type="transmembrane region" description="Helical" evidence="6">
    <location>
        <begin position="165"/>
        <end position="184"/>
    </location>
</feature>
<evidence type="ECO:0000256" key="2">
    <source>
        <dbReference type="ARBA" id="ARBA00022475"/>
    </source>
</evidence>
<gene>
    <name evidence="8" type="ORF">ACFFNY_09370</name>
</gene>
<evidence type="ECO:0000256" key="3">
    <source>
        <dbReference type="ARBA" id="ARBA00022692"/>
    </source>
</evidence>
<dbReference type="InterPro" id="IPR000160">
    <property type="entry name" value="GGDEF_dom"/>
</dbReference>
<evidence type="ECO:0000256" key="6">
    <source>
        <dbReference type="SAM" id="Phobius"/>
    </source>
</evidence>
<evidence type="ECO:0000313" key="8">
    <source>
        <dbReference type="EMBL" id="MFB9751780.1"/>
    </source>
</evidence>
<dbReference type="InterPro" id="IPR050469">
    <property type="entry name" value="Diguanylate_Cyclase"/>
</dbReference>
<accession>A0ABV5VU46</accession>
<feature type="transmembrane region" description="Helical" evidence="6">
    <location>
        <begin position="75"/>
        <end position="93"/>
    </location>
</feature>
<dbReference type="Pfam" id="PF00990">
    <property type="entry name" value="GGDEF"/>
    <property type="match status" value="1"/>
</dbReference>
<dbReference type="Pfam" id="PF07694">
    <property type="entry name" value="5TM-5TMR_LYT"/>
    <property type="match status" value="1"/>
</dbReference>